<keyword evidence="7" id="KW-1185">Reference proteome</keyword>
<dbReference type="RefSeq" id="WP_231754046.1">
    <property type="nucleotide sequence ID" value="NZ_CP036271.1"/>
</dbReference>
<dbReference type="GO" id="GO:0016887">
    <property type="term" value="F:ATP hydrolysis activity"/>
    <property type="evidence" value="ECO:0007669"/>
    <property type="project" value="TreeGrafter"/>
</dbReference>
<evidence type="ECO:0000256" key="2">
    <source>
        <dbReference type="ARBA" id="ARBA00022741"/>
    </source>
</evidence>
<proteinExistence type="inferred from homology"/>
<protein>
    <submittedName>
        <fullName evidence="6">Type II secretion system protein E</fullName>
    </submittedName>
</protein>
<keyword evidence="2" id="KW-0547">Nucleotide-binding</keyword>
<dbReference type="GO" id="GO:0005886">
    <property type="term" value="C:plasma membrane"/>
    <property type="evidence" value="ECO:0007669"/>
    <property type="project" value="TreeGrafter"/>
</dbReference>
<reference evidence="6 7" key="1">
    <citation type="submission" date="2019-02" db="EMBL/GenBank/DDBJ databases">
        <title>Deep-cultivation of Planctomycetes and their phenomic and genomic characterization uncovers novel biology.</title>
        <authorList>
            <person name="Wiegand S."/>
            <person name="Jogler M."/>
            <person name="Boedeker C."/>
            <person name="Pinto D."/>
            <person name="Vollmers J."/>
            <person name="Rivas-Marin E."/>
            <person name="Kohn T."/>
            <person name="Peeters S.H."/>
            <person name="Heuer A."/>
            <person name="Rast P."/>
            <person name="Oberbeckmann S."/>
            <person name="Bunk B."/>
            <person name="Jeske O."/>
            <person name="Meyerdierks A."/>
            <person name="Storesund J.E."/>
            <person name="Kallscheuer N."/>
            <person name="Luecker S."/>
            <person name="Lage O.M."/>
            <person name="Pohl T."/>
            <person name="Merkel B.J."/>
            <person name="Hornburger P."/>
            <person name="Mueller R.-W."/>
            <person name="Bruemmer F."/>
            <person name="Labrenz M."/>
            <person name="Spormann A.M."/>
            <person name="Op den Camp H."/>
            <person name="Overmann J."/>
            <person name="Amann R."/>
            <person name="Jetten M.S.M."/>
            <person name="Mascher T."/>
            <person name="Medema M.H."/>
            <person name="Devos D.P."/>
            <person name="Kaster A.-K."/>
            <person name="Ovreas L."/>
            <person name="Rohde M."/>
            <person name="Galperin M.Y."/>
            <person name="Jogler C."/>
        </authorList>
    </citation>
    <scope>NUCLEOTIDE SEQUENCE [LARGE SCALE GENOMIC DNA]</scope>
    <source>
        <strain evidence="6 7">Pan44</strain>
    </source>
</reference>
<evidence type="ECO:0000313" key="6">
    <source>
        <dbReference type="EMBL" id="QDT54816.1"/>
    </source>
</evidence>
<dbReference type="InterPro" id="IPR027417">
    <property type="entry name" value="P-loop_NTPase"/>
</dbReference>
<dbReference type="PANTHER" id="PTHR30258:SF2">
    <property type="entry name" value="COMG OPERON PROTEIN 1"/>
    <property type="match status" value="1"/>
</dbReference>
<dbReference type="CDD" id="cd01129">
    <property type="entry name" value="PulE-GspE-like"/>
    <property type="match status" value="1"/>
</dbReference>
<dbReference type="Pfam" id="PF00437">
    <property type="entry name" value="T2SSE"/>
    <property type="match status" value="1"/>
</dbReference>
<sequence length="432" mass="47131">MSTAWPPTGPRGGLPTAPGSVPPVIPPPRSLSGDMLAAMPPARAFTEITALAVEVNASDLFFLTEEAAVRVALRRMGRLETMFALSLETGRNILNVMKADAGIDLGDRRRPHEGRFIQQIGDRAVDLRINIIPTLHGEDVAVRIHDSKTGLRTLEQIGFLRSELVRMQSILDNRSGLVLVTGATATGKTTSLYACLQYLNNGTRKINTLEDPVEYVLPGLRQSQVHAKIGLDFPELLRNILRQSPDVIMVGEIRDEETAATAVRAANSGTLVLSTLHAPIAAGAVQSMLALNVNRYFLSNCLLAVVAQRLVRTLCPDCRVPYDITESPGTFADIRPLLEQGQGDYIFGHGACARCQYQGFSGRTAILEFMTFNRRMRELVSQGSSAEDLQQAAIENGMIEFKRAAMVKVAQGITTTEEILREMPAEQLGLEI</sequence>
<gene>
    <name evidence="6" type="primary">epsE_2</name>
    <name evidence="6" type="ORF">Pan44_28540</name>
</gene>
<dbReference type="PROSITE" id="PS00662">
    <property type="entry name" value="T2SP_E"/>
    <property type="match status" value="1"/>
</dbReference>
<comment type="similarity">
    <text evidence="1">Belongs to the GSP E family.</text>
</comment>
<evidence type="ECO:0000256" key="3">
    <source>
        <dbReference type="ARBA" id="ARBA00022840"/>
    </source>
</evidence>
<dbReference type="InterPro" id="IPR001482">
    <property type="entry name" value="T2SS/T4SS_dom"/>
</dbReference>
<dbReference type="GO" id="GO:0005524">
    <property type="term" value="F:ATP binding"/>
    <property type="evidence" value="ECO:0007669"/>
    <property type="project" value="UniProtKB-KW"/>
</dbReference>
<dbReference type="Gene3D" id="3.40.50.300">
    <property type="entry name" value="P-loop containing nucleotide triphosphate hydrolases"/>
    <property type="match status" value="1"/>
</dbReference>
<evidence type="ECO:0000259" key="5">
    <source>
        <dbReference type="PROSITE" id="PS00662"/>
    </source>
</evidence>
<feature type="region of interest" description="Disordered" evidence="4">
    <location>
        <begin position="1"/>
        <end position="28"/>
    </location>
</feature>
<evidence type="ECO:0000256" key="1">
    <source>
        <dbReference type="ARBA" id="ARBA00006611"/>
    </source>
</evidence>
<dbReference type="InParanoid" id="A0A517SFA7"/>
<evidence type="ECO:0000313" key="7">
    <source>
        <dbReference type="Proteomes" id="UP000315700"/>
    </source>
</evidence>
<dbReference type="EMBL" id="CP036271">
    <property type="protein sequence ID" value="QDT54816.1"/>
    <property type="molecule type" value="Genomic_DNA"/>
</dbReference>
<dbReference type="AlphaFoldDB" id="A0A517SFA7"/>
<dbReference type="Gene3D" id="3.30.450.90">
    <property type="match status" value="1"/>
</dbReference>
<dbReference type="Proteomes" id="UP000315700">
    <property type="component" value="Chromosome"/>
</dbReference>
<organism evidence="6 7">
    <name type="scientific">Caulifigura coniformis</name>
    <dbReference type="NCBI Taxonomy" id="2527983"/>
    <lineage>
        <taxon>Bacteria</taxon>
        <taxon>Pseudomonadati</taxon>
        <taxon>Planctomycetota</taxon>
        <taxon>Planctomycetia</taxon>
        <taxon>Planctomycetales</taxon>
        <taxon>Planctomycetaceae</taxon>
        <taxon>Caulifigura</taxon>
    </lineage>
</organism>
<dbReference type="KEGG" id="ccos:Pan44_28540"/>
<feature type="domain" description="Bacterial type II secretion system protein E" evidence="5">
    <location>
        <begin position="241"/>
        <end position="255"/>
    </location>
</feature>
<dbReference type="SUPFAM" id="SSF52540">
    <property type="entry name" value="P-loop containing nucleoside triphosphate hydrolases"/>
    <property type="match status" value="1"/>
</dbReference>
<accession>A0A517SFA7</accession>
<keyword evidence="3" id="KW-0067">ATP-binding</keyword>
<dbReference type="PANTHER" id="PTHR30258">
    <property type="entry name" value="TYPE II SECRETION SYSTEM PROTEIN GSPE-RELATED"/>
    <property type="match status" value="1"/>
</dbReference>
<name>A0A517SFA7_9PLAN</name>
<evidence type="ECO:0000256" key="4">
    <source>
        <dbReference type="SAM" id="MobiDB-lite"/>
    </source>
</evidence>